<dbReference type="AlphaFoldDB" id="A0A0S7YBE3"/>
<feature type="transmembrane region" description="Helical" evidence="1">
    <location>
        <begin position="80"/>
        <end position="104"/>
    </location>
</feature>
<dbReference type="EMBL" id="LJNI01000101">
    <property type="protein sequence ID" value="KPJ72061.1"/>
    <property type="molecule type" value="Genomic_DNA"/>
</dbReference>
<feature type="transmembrane region" description="Helical" evidence="1">
    <location>
        <begin position="110"/>
        <end position="128"/>
    </location>
</feature>
<gene>
    <name evidence="2" type="ORF">AMJ52_07570</name>
</gene>
<feature type="transmembrane region" description="Helical" evidence="1">
    <location>
        <begin position="7"/>
        <end position="32"/>
    </location>
</feature>
<evidence type="ECO:0000313" key="3">
    <source>
        <dbReference type="Proteomes" id="UP000051012"/>
    </source>
</evidence>
<organism evidence="2 3">
    <name type="scientific">candidate division TA06 bacterium DG_78</name>
    <dbReference type="NCBI Taxonomy" id="1703772"/>
    <lineage>
        <taxon>Bacteria</taxon>
        <taxon>Bacteria division TA06</taxon>
    </lineage>
</organism>
<feature type="transmembrane region" description="Helical" evidence="1">
    <location>
        <begin position="38"/>
        <end position="68"/>
    </location>
</feature>
<evidence type="ECO:0008006" key="4">
    <source>
        <dbReference type="Google" id="ProtNLM"/>
    </source>
</evidence>
<name>A0A0S7YBE3_UNCT6</name>
<accession>A0A0S7YBE3</accession>
<comment type="caution">
    <text evidence="2">The sequence shown here is derived from an EMBL/GenBank/DDBJ whole genome shotgun (WGS) entry which is preliminary data.</text>
</comment>
<sequence length="139" mass="16150">MKYIVYILLLYLFLPFSFSVDLVTLLLFFIIFNEDHRFALIFSFLIGLLVDLYSPVSLGINMLVYLILTQSLLYVKKYIAQNLATTFGTFTIFYVIKVTTIHIVLTSSLAFQPIITTIIAFLPFFFILNRLVHGIWMKT</sequence>
<reference evidence="2 3" key="1">
    <citation type="journal article" date="2015" name="Microbiome">
        <title>Genomic resolution of linkages in carbon, nitrogen, and sulfur cycling among widespread estuary sediment bacteria.</title>
        <authorList>
            <person name="Baker B.J."/>
            <person name="Lazar C.S."/>
            <person name="Teske A.P."/>
            <person name="Dick G.J."/>
        </authorList>
    </citation>
    <scope>NUCLEOTIDE SEQUENCE [LARGE SCALE GENOMIC DNA]</scope>
    <source>
        <strain evidence="2">DG_78</strain>
    </source>
</reference>
<evidence type="ECO:0000313" key="2">
    <source>
        <dbReference type="EMBL" id="KPJ72061.1"/>
    </source>
</evidence>
<dbReference type="Proteomes" id="UP000051012">
    <property type="component" value="Unassembled WGS sequence"/>
</dbReference>
<protein>
    <recommendedName>
        <fullName evidence="4">Rod shape-determining protein MreD</fullName>
    </recommendedName>
</protein>
<keyword evidence="1" id="KW-0472">Membrane</keyword>
<evidence type="ECO:0000256" key="1">
    <source>
        <dbReference type="SAM" id="Phobius"/>
    </source>
</evidence>
<keyword evidence="1" id="KW-1133">Transmembrane helix</keyword>
<keyword evidence="1" id="KW-0812">Transmembrane</keyword>
<proteinExistence type="predicted"/>